<dbReference type="SUPFAM" id="SSF52540">
    <property type="entry name" value="P-loop containing nucleoside triphosphate hydrolases"/>
    <property type="match status" value="1"/>
</dbReference>
<evidence type="ECO:0000313" key="6">
    <source>
        <dbReference type="Proteomes" id="UP000195569"/>
    </source>
</evidence>
<keyword evidence="2" id="KW-0067">ATP-binding</keyword>
<evidence type="ECO:0000256" key="2">
    <source>
        <dbReference type="ARBA" id="ARBA00022840"/>
    </source>
</evidence>
<proteinExistence type="predicted"/>
<dbReference type="Proteomes" id="UP000195569">
    <property type="component" value="Unassembled WGS sequence"/>
</dbReference>
<dbReference type="OrthoDB" id="8595957at2"/>
<dbReference type="InterPro" id="IPR050625">
    <property type="entry name" value="ParA/MinD_ATPase"/>
</dbReference>
<dbReference type="GO" id="GO:0000160">
    <property type="term" value="P:phosphorelay signal transduction system"/>
    <property type="evidence" value="ECO:0007669"/>
    <property type="project" value="InterPro"/>
</dbReference>
<keyword evidence="3" id="KW-0597">Phosphoprotein</keyword>
<dbReference type="GO" id="GO:0009898">
    <property type="term" value="C:cytoplasmic side of plasma membrane"/>
    <property type="evidence" value="ECO:0007669"/>
    <property type="project" value="TreeGrafter"/>
</dbReference>
<dbReference type="GO" id="GO:0005829">
    <property type="term" value="C:cytosol"/>
    <property type="evidence" value="ECO:0007669"/>
    <property type="project" value="TreeGrafter"/>
</dbReference>
<feature type="modified residue" description="4-aspartylphosphate" evidence="3">
    <location>
        <position position="71"/>
    </location>
</feature>
<gene>
    <name evidence="5" type="ORF">BN2476_110078</name>
</gene>
<organism evidence="5 6">
    <name type="scientific">Paraburkholderia piptadeniae</name>
    <dbReference type="NCBI Taxonomy" id="1701573"/>
    <lineage>
        <taxon>Bacteria</taxon>
        <taxon>Pseudomonadati</taxon>
        <taxon>Pseudomonadota</taxon>
        <taxon>Betaproteobacteria</taxon>
        <taxon>Burkholderiales</taxon>
        <taxon>Burkholderiaceae</taxon>
        <taxon>Paraburkholderia</taxon>
    </lineage>
</organism>
<protein>
    <submittedName>
        <fullName evidence="5">Response regulator receiver protein</fullName>
    </submittedName>
</protein>
<evidence type="ECO:0000256" key="1">
    <source>
        <dbReference type="ARBA" id="ARBA00022741"/>
    </source>
</evidence>
<keyword evidence="1" id="KW-0547">Nucleotide-binding</keyword>
<dbReference type="Gene3D" id="3.40.50.2300">
    <property type="match status" value="1"/>
</dbReference>
<name>A0A1N7RPM3_9BURK</name>
<comment type="caution">
    <text evidence="5">The sequence shown here is derived from an EMBL/GenBank/DDBJ whole genome shotgun (WGS) entry which is preliminary data.</text>
</comment>
<dbReference type="AlphaFoldDB" id="A0A1N7RPM3"/>
<sequence>MSALNLFRPTITASEPVDLLAVFSDATSIDAMKSLIIDQAIANAHAQTGTIDDAIHLLRTLIRPPRQLLVDVSGSEMPLSDLARLADACAPSVSVVVIGERNDVGLYRSLLEVGVQDYVVKPITVEFLRRALSARDPSAPARTGKVIGFVGARGGVGTTTIAVSLARHLSAETLRQVVYVDLDLHGGAAGTMLGLRTGTGLTELLQDPGAIDSPALDRALIAADDRLFVLASELAYEAEIALRPGALANLVNVLKRRFHYVLLDLPRRNGRSLEEILDVSQNACIVADRSVYAARECARLIRFAEEHKGEPEISVLLNNPLEPVADRVHPQDFKRALGRAVVHELPHEPKSLARAENLGEPIGARTGREGFAAAIERLANCLTGRESAASLPWHTRLLKLRRIG</sequence>
<keyword evidence="6" id="KW-1185">Reference proteome</keyword>
<evidence type="ECO:0000259" key="4">
    <source>
        <dbReference type="PROSITE" id="PS50110"/>
    </source>
</evidence>
<dbReference type="PANTHER" id="PTHR43384:SF6">
    <property type="entry name" value="SEPTUM SITE-DETERMINING PROTEIN MIND HOMOLOG, CHLOROPLASTIC"/>
    <property type="match status" value="1"/>
</dbReference>
<dbReference type="InterPro" id="IPR025669">
    <property type="entry name" value="AAA_dom"/>
</dbReference>
<dbReference type="PROSITE" id="PS50110">
    <property type="entry name" value="RESPONSE_REGULATORY"/>
    <property type="match status" value="1"/>
</dbReference>
<feature type="domain" description="Response regulatory" evidence="4">
    <location>
        <begin position="18"/>
        <end position="136"/>
    </location>
</feature>
<dbReference type="SUPFAM" id="SSF52172">
    <property type="entry name" value="CheY-like"/>
    <property type="match status" value="1"/>
</dbReference>
<dbReference type="GO" id="GO:0051782">
    <property type="term" value="P:negative regulation of cell division"/>
    <property type="evidence" value="ECO:0007669"/>
    <property type="project" value="TreeGrafter"/>
</dbReference>
<evidence type="ECO:0000256" key="3">
    <source>
        <dbReference type="PROSITE-ProRule" id="PRU00169"/>
    </source>
</evidence>
<dbReference type="InterPro" id="IPR027417">
    <property type="entry name" value="P-loop_NTPase"/>
</dbReference>
<dbReference type="GO" id="GO:0016887">
    <property type="term" value="F:ATP hydrolysis activity"/>
    <property type="evidence" value="ECO:0007669"/>
    <property type="project" value="TreeGrafter"/>
</dbReference>
<reference evidence="5" key="1">
    <citation type="submission" date="2016-12" db="EMBL/GenBank/DDBJ databases">
        <authorList>
            <person name="Moulin L."/>
        </authorList>
    </citation>
    <scope>NUCLEOTIDE SEQUENCE [LARGE SCALE GENOMIC DNA]</scope>
    <source>
        <strain evidence="5">STM 7183</strain>
    </source>
</reference>
<accession>A0A1N7RPM3</accession>
<dbReference type="GO" id="GO:0005524">
    <property type="term" value="F:ATP binding"/>
    <property type="evidence" value="ECO:0007669"/>
    <property type="project" value="UniProtKB-KW"/>
</dbReference>
<dbReference type="PANTHER" id="PTHR43384">
    <property type="entry name" value="SEPTUM SITE-DETERMINING PROTEIN MIND HOMOLOG, CHLOROPLASTIC-RELATED"/>
    <property type="match status" value="1"/>
</dbReference>
<dbReference type="RefSeq" id="WP_087733023.1">
    <property type="nucleotide sequence ID" value="NZ_CYGY02000011.1"/>
</dbReference>
<dbReference type="InterPro" id="IPR011006">
    <property type="entry name" value="CheY-like_superfamily"/>
</dbReference>
<dbReference type="Gene3D" id="3.40.50.300">
    <property type="entry name" value="P-loop containing nucleotide triphosphate hydrolases"/>
    <property type="match status" value="1"/>
</dbReference>
<dbReference type="EMBL" id="CYGY02000011">
    <property type="protein sequence ID" value="SIT37053.1"/>
    <property type="molecule type" value="Genomic_DNA"/>
</dbReference>
<dbReference type="InterPro" id="IPR001789">
    <property type="entry name" value="Sig_transdc_resp-reg_receiver"/>
</dbReference>
<dbReference type="Pfam" id="PF13614">
    <property type="entry name" value="AAA_31"/>
    <property type="match status" value="1"/>
</dbReference>
<evidence type="ECO:0000313" key="5">
    <source>
        <dbReference type="EMBL" id="SIT37053.1"/>
    </source>
</evidence>